<feature type="transmembrane region" description="Helical" evidence="1">
    <location>
        <begin position="576"/>
        <end position="594"/>
    </location>
</feature>
<feature type="transmembrane region" description="Helical" evidence="1">
    <location>
        <begin position="762"/>
        <end position="783"/>
    </location>
</feature>
<dbReference type="RefSeq" id="WP_262572555.1">
    <property type="nucleotide sequence ID" value="NZ_JAOQKJ010000001.1"/>
</dbReference>
<evidence type="ECO:0000256" key="1">
    <source>
        <dbReference type="SAM" id="Phobius"/>
    </source>
</evidence>
<feature type="transmembrane region" description="Helical" evidence="1">
    <location>
        <begin position="457"/>
        <end position="476"/>
    </location>
</feature>
<sequence>MNKTIYQSRAIQAVIVIITAILLLSIWPLRIFKETVTTSVGSPAEEMQAYTVNEESMVMQTIAAQYDHMNTLHLYLGADVQGSDFYVRILDKDWQQVCEEKVDIDEAALPGYQEVEIDVDMEVNALYYIIVQGDQSEIQVMSVPAAMTDMPFLGELYYQDASMDGMSLVADYDYGMPLRKMGMLVCGAAIIIVAALLLLLVKVIYRNREDKLITVEKAFKTVMNPLVAAGTLAALIATFRGTFSHYALDNTVFVISILFLSVILFYGINHSREGQNPVITADYLKSRAGDLFQSICIAGALAACCEYMSGLYDIHHAVAERKEMIWFALSVIAMFGLKDIFRVYNLIYLVAAGIAGRSYYQAHLTEDMDDLNRQVLKYTVWIAILLGFIVIRTVIALCQKKLAKPNVWYSALLLVFFALIIIFRNGRWWTVTMAAAFTLLYLNYGMWEHKERFLTNVLRGAVLQFVLATGYCLLHRPYVTFRNARYTHIFHTVTITATYLTMIECVAAVLLLTKLTKTRKLRDIWKELSFFGVVSSYMIFTMARTAYFAVGATVLFALILIAAGKGKARLLNIGKNLGLLVLSVIVLLPVTFTLQRNIPALVSEPYLYEIEYSMYCPEDVMRGRHADSKNFMRVGRFIDVFCEKIFGIPEGTFDIYGEIKEYQRTHQKQVASLNYVPSVDDLYPAKGSELLLASAGELDENGNPVDIPEDNDYTNGRVDIYRSYIEQLNMTGHEEMGAVLEDGEIATHAHDIYLQVAYDHGIPVGIVFALVGAATLVVSLIYYGKQKKTITYAALPAVITVAVAVAGIVEWIYHLSNPCGYLLMLVITPLFFMEKQAAK</sequence>
<reference evidence="2 3" key="1">
    <citation type="journal article" date="2021" name="ISME Commun">
        <title>Automated analysis of genomic sequences facilitates high-throughput and comprehensive description of bacteria.</title>
        <authorList>
            <person name="Hitch T.C.A."/>
        </authorList>
    </citation>
    <scope>NUCLEOTIDE SEQUENCE [LARGE SCALE GENOMIC DNA]</scope>
    <source>
        <strain evidence="2 3">Sanger_18</strain>
    </source>
</reference>
<feature type="transmembrane region" description="Helical" evidence="1">
    <location>
        <begin position="251"/>
        <end position="269"/>
    </location>
</feature>
<feature type="transmembrane region" description="Helical" evidence="1">
    <location>
        <begin position="181"/>
        <end position="201"/>
    </location>
</feature>
<evidence type="ECO:0000313" key="3">
    <source>
        <dbReference type="Proteomes" id="UP001652432"/>
    </source>
</evidence>
<feature type="transmembrane region" description="Helical" evidence="1">
    <location>
        <begin position="546"/>
        <end position="564"/>
    </location>
</feature>
<feature type="transmembrane region" description="Helical" evidence="1">
    <location>
        <begin position="346"/>
        <end position="363"/>
    </location>
</feature>
<feature type="transmembrane region" description="Helical" evidence="1">
    <location>
        <begin position="488"/>
        <end position="512"/>
    </location>
</feature>
<comment type="caution">
    <text evidence="2">The sequence shown here is derived from an EMBL/GenBank/DDBJ whole genome shotgun (WGS) entry which is preliminary data.</text>
</comment>
<feature type="transmembrane region" description="Helical" evidence="1">
    <location>
        <begin position="375"/>
        <end position="395"/>
    </location>
</feature>
<feature type="transmembrane region" description="Helical" evidence="1">
    <location>
        <begin position="407"/>
        <end position="423"/>
    </location>
</feature>
<keyword evidence="1" id="KW-0812">Transmembrane</keyword>
<evidence type="ECO:0000313" key="2">
    <source>
        <dbReference type="EMBL" id="MCU6743128.1"/>
    </source>
</evidence>
<dbReference type="EMBL" id="JAOQKJ010000001">
    <property type="protein sequence ID" value="MCU6743128.1"/>
    <property type="molecule type" value="Genomic_DNA"/>
</dbReference>
<keyword evidence="1" id="KW-1133">Transmembrane helix</keyword>
<proteinExistence type="predicted"/>
<keyword evidence="3" id="KW-1185">Reference proteome</keyword>
<name>A0ABT2SYP8_9FIRM</name>
<keyword evidence="1" id="KW-0472">Membrane</keyword>
<protein>
    <recommendedName>
        <fullName evidence="4">O-Antigen ligase</fullName>
    </recommendedName>
</protein>
<accession>A0ABT2SYP8</accession>
<feature type="transmembrane region" description="Helical" evidence="1">
    <location>
        <begin position="790"/>
        <end position="809"/>
    </location>
</feature>
<gene>
    <name evidence="2" type="ORF">OCV77_01175</name>
</gene>
<feature type="transmembrane region" description="Helical" evidence="1">
    <location>
        <begin position="429"/>
        <end position="445"/>
    </location>
</feature>
<evidence type="ECO:0008006" key="4">
    <source>
        <dbReference type="Google" id="ProtNLM"/>
    </source>
</evidence>
<feature type="transmembrane region" description="Helical" evidence="1">
    <location>
        <begin position="12"/>
        <end position="32"/>
    </location>
</feature>
<dbReference type="Proteomes" id="UP001652432">
    <property type="component" value="Unassembled WGS sequence"/>
</dbReference>
<organism evidence="2 3">
    <name type="scientific">Suilimivivens aceti</name>
    <dbReference type="NCBI Taxonomy" id="2981774"/>
    <lineage>
        <taxon>Bacteria</taxon>
        <taxon>Bacillati</taxon>
        <taxon>Bacillota</taxon>
        <taxon>Clostridia</taxon>
        <taxon>Lachnospirales</taxon>
        <taxon>Lachnospiraceae</taxon>
        <taxon>Suilimivivens</taxon>
    </lineage>
</organism>
<feature type="transmembrane region" description="Helical" evidence="1">
    <location>
        <begin position="524"/>
        <end position="540"/>
    </location>
</feature>
<feature type="transmembrane region" description="Helical" evidence="1">
    <location>
        <begin position="222"/>
        <end position="239"/>
    </location>
</feature>